<evidence type="ECO:0000313" key="2">
    <source>
        <dbReference type="EMBL" id="QCP53827.1"/>
    </source>
</evidence>
<sequence length="521" mass="56496">MAAITVCIMCVTFKKSKTKQTHKRSQPHTPGGIQLEKFVAARGGKHSWGTPPFSIVAALIGYGIVLFAPPVLNDPDTYWHIAAGRWMLQHHAIPHADPFSYALNGAPWVAHEWLSEVLMALAYRAAGWSGIHILFGLATAATSGVLARYLARWLSQPAASVVFILGTACISGSLLARPHLLALAALTLWTSGLLTARDRGMAPSVLLLPLMVIWANLHASFVFGLGLVLPIAVDAVVEAKSGRGLIARRWGIFLGAAIGASILTPNGWHGLLFPFHLMRMATTSSIDEWEPTSFQTLQPLEGALVALLYVAFSRHVRLPIGRLIILLGLLHLALHHARHQMLAGIVGAMVLAMPLGQAFADAEREGTSRRSSPLWLFGAIACVALLSAIRLTHPVERTDGPASPIAALNHVPIEIQREHVFNSYAFGGYLIFRGIKPFIDGRADVYGDDFISTYLAAMTPNRAVFEGLVDKDGIRWTILPARSPAVAVIEALPQWQRIYADGIAVVDVRVADPRHHEESAE</sequence>
<proteinExistence type="predicted"/>
<keyword evidence="3" id="KW-1185">Reference proteome</keyword>
<keyword evidence="1" id="KW-0812">Transmembrane</keyword>
<reference evidence="2 3" key="1">
    <citation type="submission" date="2019-05" db="EMBL/GenBank/DDBJ databases">
        <title>Burkholderia sp. DHOD12, isolated from subtropical forest soil.</title>
        <authorList>
            <person name="Gao Z.-H."/>
            <person name="Qiu L.-H."/>
        </authorList>
    </citation>
    <scope>NUCLEOTIDE SEQUENCE [LARGE SCALE GENOMIC DNA]</scope>
    <source>
        <strain evidence="2 3">DHOD12</strain>
    </source>
</reference>
<feature type="transmembrane region" description="Helical" evidence="1">
    <location>
        <begin position="372"/>
        <end position="389"/>
    </location>
</feature>
<dbReference type="RefSeq" id="WP_137336596.1">
    <property type="nucleotide sequence ID" value="NZ_CP040078.1"/>
</dbReference>
<feature type="transmembrane region" description="Helical" evidence="1">
    <location>
        <begin position="52"/>
        <end position="72"/>
    </location>
</feature>
<organism evidence="2 3">
    <name type="scientific">Trinickia violacea</name>
    <dbReference type="NCBI Taxonomy" id="2571746"/>
    <lineage>
        <taxon>Bacteria</taxon>
        <taxon>Pseudomonadati</taxon>
        <taxon>Pseudomonadota</taxon>
        <taxon>Betaproteobacteria</taxon>
        <taxon>Burkholderiales</taxon>
        <taxon>Burkholderiaceae</taxon>
        <taxon>Trinickia</taxon>
    </lineage>
</organism>
<dbReference type="OrthoDB" id="9786218at2"/>
<accession>A0A4P8IZE5</accession>
<dbReference type="KEGG" id="tvl:FAZ95_33010"/>
<keyword evidence="1" id="KW-1133">Transmembrane helix</keyword>
<feature type="transmembrane region" description="Helical" evidence="1">
    <location>
        <begin position="316"/>
        <end position="334"/>
    </location>
</feature>
<feature type="transmembrane region" description="Helical" evidence="1">
    <location>
        <begin position="206"/>
        <end position="229"/>
    </location>
</feature>
<evidence type="ECO:0008006" key="4">
    <source>
        <dbReference type="Google" id="ProtNLM"/>
    </source>
</evidence>
<feature type="transmembrane region" description="Helical" evidence="1">
    <location>
        <begin position="162"/>
        <end position="186"/>
    </location>
</feature>
<protein>
    <recommendedName>
        <fullName evidence="4">Glycosyltransferase RgtA/B/C/D-like domain-containing protein</fullName>
    </recommendedName>
</protein>
<dbReference type="Proteomes" id="UP000298656">
    <property type="component" value="Chromosome 2"/>
</dbReference>
<keyword evidence="1" id="KW-0472">Membrane</keyword>
<feature type="transmembrane region" description="Helical" evidence="1">
    <location>
        <begin position="125"/>
        <end position="150"/>
    </location>
</feature>
<evidence type="ECO:0000256" key="1">
    <source>
        <dbReference type="SAM" id="Phobius"/>
    </source>
</evidence>
<name>A0A4P8IZE5_9BURK</name>
<feature type="transmembrane region" description="Helical" evidence="1">
    <location>
        <begin position="250"/>
        <end position="268"/>
    </location>
</feature>
<dbReference type="EMBL" id="CP040078">
    <property type="protein sequence ID" value="QCP53827.1"/>
    <property type="molecule type" value="Genomic_DNA"/>
</dbReference>
<evidence type="ECO:0000313" key="3">
    <source>
        <dbReference type="Proteomes" id="UP000298656"/>
    </source>
</evidence>
<feature type="transmembrane region" description="Helical" evidence="1">
    <location>
        <begin position="341"/>
        <end position="360"/>
    </location>
</feature>
<dbReference type="AlphaFoldDB" id="A0A4P8IZE5"/>
<gene>
    <name evidence="2" type="ORF">FAZ95_33010</name>
</gene>